<accession>A0ABQ8T4F0</accession>
<feature type="compositionally biased region" description="Low complexity" evidence="2">
    <location>
        <begin position="73"/>
        <end position="85"/>
    </location>
</feature>
<organism evidence="3 4">
    <name type="scientific">Periplaneta americana</name>
    <name type="common">American cockroach</name>
    <name type="synonym">Blatta americana</name>
    <dbReference type="NCBI Taxonomy" id="6978"/>
    <lineage>
        <taxon>Eukaryota</taxon>
        <taxon>Metazoa</taxon>
        <taxon>Ecdysozoa</taxon>
        <taxon>Arthropoda</taxon>
        <taxon>Hexapoda</taxon>
        <taxon>Insecta</taxon>
        <taxon>Pterygota</taxon>
        <taxon>Neoptera</taxon>
        <taxon>Polyneoptera</taxon>
        <taxon>Dictyoptera</taxon>
        <taxon>Blattodea</taxon>
        <taxon>Blattoidea</taxon>
        <taxon>Blattidae</taxon>
        <taxon>Blattinae</taxon>
        <taxon>Periplaneta</taxon>
    </lineage>
</organism>
<feature type="compositionally biased region" description="Basic and acidic residues" evidence="2">
    <location>
        <begin position="87"/>
        <end position="96"/>
    </location>
</feature>
<evidence type="ECO:0000313" key="4">
    <source>
        <dbReference type="Proteomes" id="UP001148838"/>
    </source>
</evidence>
<feature type="region of interest" description="Disordered" evidence="2">
    <location>
        <begin position="3499"/>
        <end position="3521"/>
    </location>
</feature>
<name>A0ABQ8T4F0_PERAM</name>
<evidence type="ECO:0000256" key="1">
    <source>
        <dbReference type="SAM" id="Coils"/>
    </source>
</evidence>
<feature type="compositionally biased region" description="Low complexity" evidence="2">
    <location>
        <begin position="2715"/>
        <end position="2724"/>
    </location>
</feature>
<keyword evidence="1" id="KW-0175">Coiled coil</keyword>
<feature type="region of interest" description="Disordered" evidence="2">
    <location>
        <begin position="4313"/>
        <end position="4343"/>
    </location>
</feature>
<feature type="region of interest" description="Disordered" evidence="2">
    <location>
        <begin position="2857"/>
        <end position="2876"/>
    </location>
</feature>
<gene>
    <name evidence="3" type="ORF">ANN_08710</name>
</gene>
<feature type="compositionally biased region" description="Polar residues" evidence="2">
    <location>
        <begin position="3506"/>
        <end position="3521"/>
    </location>
</feature>
<evidence type="ECO:0000256" key="2">
    <source>
        <dbReference type="SAM" id="MobiDB-lite"/>
    </source>
</evidence>
<feature type="region of interest" description="Disordered" evidence="2">
    <location>
        <begin position="3155"/>
        <end position="3206"/>
    </location>
</feature>
<feature type="region of interest" description="Disordered" evidence="2">
    <location>
        <begin position="607"/>
        <end position="645"/>
    </location>
</feature>
<feature type="compositionally biased region" description="Basic and acidic residues" evidence="2">
    <location>
        <begin position="1706"/>
        <end position="1715"/>
    </location>
</feature>
<feature type="region of interest" description="Disordered" evidence="2">
    <location>
        <begin position="3970"/>
        <end position="3993"/>
    </location>
</feature>
<comment type="caution">
    <text evidence="3">The sequence shown here is derived from an EMBL/GenBank/DDBJ whole genome shotgun (WGS) entry which is preliminary data.</text>
</comment>
<feature type="region of interest" description="Disordered" evidence="2">
    <location>
        <begin position="1699"/>
        <end position="1752"/>
    </location>
</feature>
<feature type="region of interest" description="Disordered" evidence="2">
    <location>
        <begin position="3378"/>
        <end position="3399"/>
    </location>
</feature>
<evidence type="ECO:0000313" key="3">
    <source>
        <dbReference type="EMBL" id="KAJ4440565.1"/>
    </source>
</evidence>
<feature type="compositionally biased region" description="Basic and acidic residues" evidence="2">
    <location>
        <begin position="3378"/>
        <end position="3389"/>
    </location>
</feature>
<reference evidence="3 4" key="1">
    <citation type="journal article" date="2022" name="Allergy">
        <title>Genome assembly and annotation of Periplaneta americana reveal a comprehensive cockroach allergen profile.</title>
        <authorList>
            <person name="Wang L."/>
            <person name="Xiong Q."/>
            <person name="Saelim N."/>
            <person name="Wang L."/>
            <person name="Nong W."/>
            <person name="Wan A.T."/>
            <person name="Shi M."/>
            <person name="Liu X."/>
            <person name="Cao Q."/>
            <person name="Hui J.H.L."/>
            <person name="Sookrung N."/>
            <person name="Leung T.F."/>
            <person name="Tungtrongchitr A."/>
            <person name="Tsui S.K.W."/>
        </authorList>
    </citation>
    <scope>NUCLEOTIDE SEQUENCE [LARGE SCALE GENOMIC DNA]</scope>
    <source>
        <strain evidence="3">PWHHKU_190912</strain>
    </source>
</reference>
<feature type="region of interest" description="Disordered" evidence="2">
    <location>
        <begin position="73"/>
        <end position="96"/>
    </location>
</feature>
<feature type="region of interest" description="Disordered" evidence="2">
    <location>
        <begin position="2936"/>
        <end position="2964"/>
    </location>
</feature>
<feature type="compositionally biased region" description="Polar residues" evidence="2">
    <location>
        <begin position="2938"/>
        <end position="2964"/>
    </location>
</feature>
<dbReference type="Proteomes" id="UP001148838">
    <property type="component" value="Unassembled WGS sequence"/>
</dbReference>
<dbReference type="EMBL" id="JAJSOF020000017">
    <property type="protein sequence ID" value="KAJ4440565.1"/>
    <property type="molecule type" value="Genomic_DNA"/>
</dbReference>
<sequence length="4514" mass="515137">MPSQLLAKTDLTLYSRDRRNFGRPKKCWMETEGTVSHSVSMSVQDEDECLIYDVTENYNTSGVFDQLCSERSSSSSTLSRNSRNVRSQKEKPPLRTDLIKKKSSNDTSLIILPQLLISANNNVENETVLTKNDLTLHKTSVSGKQLKLLEENETSCKRQSVKKELEKKTESIHIDEFCINIRKEKNVLVTGNVTISEDSVQEEGNIISQTHTSNELLKSKYLKSEPKLNERTISKVLKNAGIIENVRNEIKVIDIPKTAMEVDELLSNLRKGDLTVNKCQNCSKNEAIENTFEKESLTDEYHIKLEKPKKKLEKYHNISEVFLKDSDMKSFERDFCIETCTSSKQNTNDYNISKANQETEINKSVNQSFINDLNICNKNARNKITSELTKNCGKHNMLNIFCVDHSKRQETQHSISLNNKNVIEPRKQSNTDTISNNFSNMLTPDVYDEDKIHKESRTFKEYFEHSHININEYNYRHDCSSNIQKGNKILSSDIRPIDLECREFSTKIKSRKRSYMSEMCGKTEFSQGPVKCKASCRKSDRSKGRTKEPRFRNRPKTFEIKETDIENADNLSRYSDVRYQEFSLKEDVTDRTNKPMNVLQKELLNIREQKNSGLNAHKKNKRAGEHSPPDEIKNSENSQESHESNVFTKMVKGLNFFKSKRSSTISILRSIQDFHSLSAVLKANISSIKNAHQIDPKASRNEDTLTTEIVCTSTSLTNSQRENCVSISGTENPVAHEDKSIVVSKENEILKNDKILGTTMTRGNYTQSSKNVTDSLEKSVNRIHREHKHTRSKYSLVPAYQDDKHCKSSTPKLRRYKSSRRRRTAEITEDIMLIDQNDYGKSNILMFSKLHTQKSSSISIHERNEAVEMTEQLLVKKKDRRSVSPRNFVRSVSKEDNYEMNSSSIFSENVATKNNETKYLKSNTSKCSKHKIYKKYEQETGAIEDICEDTFSLDKRENNSHNSSLQNISLIYKCERDKKRKSSKKGLCCNKKHYTSQTPECSHNRSRMEGMCKTHKIFEILLAENYEDHQRKPVSSKLHRKKMLCRDEEIKEMTENITQNYENEYKSTLLSRYETSKEWKHKRNLSTKINETEDFNKRSSSLTPKSSKDCIAREHKYRPVTPSLLELGKQSDCDGQGNMTFKVCKELRRNGGCNECSSQKRSRKSRHERQLIPEIYEGKFLRSHNNKAGPCSTVSNRDFVENFTYEFSEQFVDVPNKCKKSLSTKPLIKTRSKKYMQEISEHSKSPNKLMDSIMCDRCYTLLSKPVERISKKKVYQHNARNLMSSRVVCYHHDNTSNELASSKLSEKSSVVWYKHEINLSPEYLEDLVMNLHDKLHDRMTSLKSPSENTSKELKYNKQLSPEVSVGTALDIEKEDKNTTHWSQATVDKLISGTFEYKHEMFVSPQPSTHTLSGELSCVSKNTLSTSKLMKRGTSCEHKSRSNKFSADSARFITGVKGNQLTTYMDPKKFPYKREEMPFLSSNFEQQISENDVTVIQYVSISPSDMLPQIRSKKCDLNSISKFEPSSEREIRMPSKRTRSKSKPETCSFPDTSVIVNKQFPQKYTLPKHESPEHLQKLSNLASRDNFLIPICVGICNTEYLNEDTNDISAASRTSRRCVSRHNLTHNSKQELPFARNSCTTVNLEGRQFNNSTSPHCGEALEEEYTIPKEQIHNQKYRSTFKSETIRDFKFKEKRHKHRRLLSAECSGRDRSENSKKLLSNNESEVAQRKHRYSSVVPTKNSSKQMDTHNKKSFSPSNIVQEYISSKAVGSAEYFEKEGSVMHDSKTKGSIDKGNNNNTPVSQFESLYENGKSYFIQTKKRHKRHYCSSSNPKMKEIINFSGVQSSDVKQEEHNLNINILQSTERISDREKSPYTPEETKSECFNLSRITEKRYSVVLDPYERKNSQLKEKVSQLENYKVNLHIGLYKQYDSEYEMKEVEHQIELEKVDQSPELLNEYKCEIKNRRYPGYEVHKDEVLVLYSGGYRATKTNTSYTGSPTSSRTEKDITSKSMDQMSKFKDITNFPKKELSVMQVTQENLVCEPDTCIENNRNFASDINCNIETSNKMVEDLKRERDECSTDRQNEIIVINNSGRKEHVIMEDSKDDTHIVLNVTDRRESYKTCKESSYTLQYGGSKSLHTCTTETYENQLPEDTKNNFNSSSLNECNSLVSSVNRSTVEGDFHEETMQKMNTEVNEDAKSDDYVHQYTTITTENVPLQSTNLSSESIHNFGKEVCAVHERECGTNQSAKLYETESVCPVGNAVQLGTYFTKSVVSVNQEVDSFIKSTNKKEQLKSVNELLQSTSSLEQTHENNIITKFPISNLQCAMLRMCGSESNTSPTITKNAFEFSNEMINNVYSSCLSTNTLSLSGNSDNIVMSVDFDRTESCVKNCGNLILENDMSSENHSEISGLHSTAKQNNDTVSVCKESKSSQIKENFQLWLNTENKTEILSVQDKPFLSLIPCVSKSYINNKENIVTNGALSSSLCEENVVDASNANINMKGLNSYIASETEVDRIIKMQEVIENSCRKIFEHFLLVTRRVFLGRDQISDMNTRSKILMTSFRERIFNDITGTSLKVDDREEIKAQKSFSQFLKDPDFFYTSGESKDILSEASLKLSNVFNIQDNMGSLNVGYIGKSGEDISTSERKESRSLAGSSAVHTLSSCHEDDTHGQFHVSLTLDKKDTVKYSKNNDSSNFLENSDVPESNLNPMKYCTGNTTNKNVVNNKKCKKRDDENKNYRPNRKNSNTRRLVKNISAISHCRTSNQGILKNKIITNKVAQISEIKKKSQTTSEGRLLHSAVNNNNNMNTSTAENCKNKEERSEELNSNRAKFPFSLKRETVVMNVQVKDRSVKEEMSTRNIKKEESDIPDTVPKGSDISIQTDSVKDEINQKKNLSHEKKINSKFSQQKENNMITEKEIQTVNKNTLISKGYAPLKTVTKHTSNSPQQNKNNTTKGKEIQSANKNTFIPKKAYTSYHTTSKQSSNLTLNTNNLKCKHSREAVCSNLKIEEVSVRPYKSKISVYSTFGKNKDSEKCVKKLNNIARGNLKQFESNKKPQLKDLTERSNKYVEVHKTRLSTVKVGTKPGVQQLNKERKELKSQQNGSSYKIRDISSYEKSAATENSEVCNDKNEAKKVEAVEKKFLMMRKNISNVKQKQMFHSDVAKEKRTVKKKGKEIKTSSRDSVSTEVQEFMSKEGEDIETASNASTSKVGKKLTLKKTEEIKISPKDAAFKVLEEFTSKKQEKNTSPNDSVSQVVEVVVKSTLKRGLQIKTSLKSPASEVLKKSSRKKPLQTNVLKPKEDEKIFPQNAEGSKLISIMEENCNCNPNNIDKIENTDVNILPTEHVMERQESKNEEKESFSIFEKQSKSELKSEILNSYKENKSISSDRKSTSSENKLISRRNSRLSGVKSIMAVKEEGITTKTSEYNKQLDKLADTTTTYMANDESKLDMKNNSLRSVLVTEQDSSKHIAAGKKISTEEIGPNEKKCEVLNYAEEKFDPEPHIKKMTMSDSNSSNGKEELNNTGASLSHYLNSNEENNSNREDNVQSIEDEIQLNESSFSSKSNDDSKEKSLIDQKELDESYVHNKYAEKCGTKYLQQEMKSEQLVMDSDTLNYSQAQRESPSTTKNLHLTEKKCHVFQSRSKEKKLEERLCQRLSFAEAKERSFAEKSASEIMSSDLENKVSDKSVNSVKEEHQYQYTNTEPLGYVTNKVSNFETIVPESEKKLSDESISSAKLESSVIAETSAVIVSPNSETIAIQPIEEKGTAVLEVKLDKRKMHKNEHNTYTKTKAFVSSKETYSDVVSESENKMTEKSLISARQEEICFCAKNQISAEVVAYEVISKQNFEDVEKKIDYNCICCQCLRQKQEVRDTNKLMLDYNRGPDSEVIISKSDRKECRSFIGSVDEVETYVKQILDGILSDCLREASKKVSEEMKATASVEEDIDLNSVNCESIEENRETSIGQLILESKNESDSKATVSDSKAISDPDGNESSSFINHTDEMEFYVKEQILDKILSDGLQTSKQVAKEMDTAVHIERKADFDLIQCQSIEEMQGNTSIAQLILDSKKETNSKTTESDSNETVSATSIEYVYEMKSSVKDQTSDRTVSNEPENSTQNVHSCFCCKHVERKKEFISTDQLTLHSNIEPNVKVNVSDLDKQITTISIKPVESYDKEQILDKSLSAEPEDISTQDIEEMDVVKLMEKKPDGSHICFCSKRTERMQEHTSMQQLTLHPDKEPDFKSSLCAVDRQMSTGTSSTDSVDKTESYDKALILDKNLNAEPEISSTQDFAKFDANEETDFKSALYELDKQMSTSSIESVDEVESYHKAQISDESSNTEPEKTSTEDVAKLVEKKPDDNKQMSTTSTESVDEVESYVKAQILDKSLNTEPEKTSAEDVAKLVEKKPDDSHICFCSKRTERMQEHTSMQQLTLHPDKEPDFKSALCAVDKQMSTGISSTESVDKTESYDKAQILDKNLHAEPEKSSTQDFAKFDANKQHDFKSTFYELDKQMTTSTHFD</sequence>
<protein>
    <submittedName>
        <fullName evidence="3">Uncharacterized protein</fullName>
    </submittedName>
</protein>
<feature type="coiled-coil region" evidence="1">
    <location>
        <begin position="2053"/>
        <end position="2080"/>
    </location>
</feature>
<feature type="region of interest" description="Disordered" evidence="2">
    <location>
        <begin position="3274"/>
        <end position="3297"/>
    </location>
</feature>
<feature type="compositionally biased region" description="Polar residues" evidence="2">
    <location>
        <begin position="1735"/>
        <end position="1744"/>
    </location>
</feature>
<feature type="region of interest" description="Disordered" evidence="2">
    <location>
        <begin position="2712"/>
        <end position="2746"/>
    </location>
</feature>
<feature type="compositionally biased region" description="Basic and acidic residues" evidence="2">
    <location>
        <begin position="622"/>
        <end position="643"/>
    </location>
</feature>
<feature type="region of interest" description="Disordered" evidence="2">
    <location>
        <begin position="1525"/>
        <end position="1547"/>
    </location>
</feature>
<proteinExistence type="predicted"/>
<keyword evidence="4" id="KW-1185">Reference proteome</keyword>